<dbReference type="PANTHER" id="PTHR21340">
    <property type="entry name" value="DIADENOSINE 5,5-P1,P4-TETRAPHOSPHATE PYROPHOSPHOHYDROLASE MUTT"/>
    <property type="match status" value="1"/>
</dbReference>
<evidence type="ECO:0000256" key="4">
    <source>
        <dbReference type="ARBA" id="ARBA00022801"/>
    </source>
</evidence>
<dbReference type="Gene3D" id="3.90.79.10">
    <property type="entry name" value="Nucleoside Triphosphate Pyrophosphohydrolase"/>
    <property type="match status" value="1"/>
</dbReference>
<dbReference type="InterPro" id="IPR051325">
    <property type="entry name" value="Nudix_hydrolase_domain"/>
</dbReference>
<evidence type="ECO:0000256" key="1">
    <source>
        <dbReference type="ARBA" id="ARBA00005582"/>
    </source>
</evidence>
<accession>A0ABR7NN43</accession>
<sequence>MRTVEEKSCGAVLYRREGGAVRYLIVRSHSGHISFPKGHMDGDESEKQTARREIAEETGVQVRDFEADFREIFYCTTDEGKYKEIVYLLAKLPDGPVSPADGELTDCWLLSAEEALERISTTREREILQKAAERLGVCR</sequence>
<dbReference type="InterPro" id="IPR015797">
    <property type="entry name" value="NUDIX_hydrolase-like_dom_sf"/>
</dbReference>
<evidence type="ECO:0000259" key="6">
    <source>
        <dbReference type="PROSITE" id="PS51462"/>
    </source>
</evidence>
<keyword evidence="3" id="KW-0547">Nucleotide-binding</keyword>
<protein>
    <recommendedName>
        <fullName evidence="2">Bis(5'-nucleosyl)-tetraphosphatase [asymmetrical]</fullName>
    </recommendedName>
    <alternativeName>
        <fullName evidence="5">Diadenosine 5',5'''-P1,P4-tetraphosphate asymmetrical hydrolase</fullName>
    </alternativeName>
</protein>
<dbReference type="Proteomes" id="UP000658131">
    <property type="component" value="Unassembled WGS sequence"/>
</dbReference>
<dbReference type="InterPro" id="IPR000086">
    <property type="entry name" value="NUDIX_hydrolase_dom"/>
</dbReference>
<evidence type="ECO:0000256" key="2">
    <source>
        <dbReference type="ARBA" id="ARBA00018911"/>
    </source>
</evidence>
<name>A0ABR7NN43_9FIRM</name>
<evidence type="ECO:0000313" key="7">
    <source>
        <dbReference type="EMBL" id="MBC8577785.1"/>
    </source>
</evidence>
<keyword evidence="4" id="KW-0378">Hydrolase</keyword>
<dbReference type="SUPFAM" id="SSF55811">
    <property type="entry name" value="Nudix"/>
    <property type="match status" value="1"/>
</dbReference>
<dbReference type="Pfam" id="PF00293">
    <property type="entry name" value="NUDIX"/>
    <property type="match status" value="1"/>
</dbReference>
<feature type="domain" description="Nudix hydrolase" evidence="6">
    <location>
        <begin position="4"/>
        <end position="132"/>
    </location>
</feature>
<reference evidence="7 8" key="1">
    <citation type="submission" date="2020-08" db="EMBL/GenBank/DDBJ databases">
        <title>Genome public.</title>
        <authorList>
            <person name="Liu C."/>
            <person name="Sun Q."/>
        </authorList>
    </citation>
    <scope>NUCLEOTIDE SEQUENCE [LARGE SCALE GENOMIC DNA]</scope>
    <source>
        <strain evidence="7 8">BX1</strain>
    </source>
</reference>
<gene>
    <name evidence="7" type="ORF">H8717_15465</name>
</gene>
<dbReference type="PROSITE" id="PS51462">
    <property type="entry name" value="NUDIX"/>
    <property type="match status" value="1"/>
</dbReference>
<organism evidence="7 8">
    <name type="scientific">Yanshouia hominis</name>
    <dbReference type="NCBI Taxonomy" id="2763673"/>
    <lineage>
        <taxon>Bacteria</taxon>
        <taxon>Bacillati</taxon>
        <taxon>Bacillota</taxon>
        <taxon>Clostridia</taxon>
        <taxon>Eubacteriales</taxon>
        <taxon>Oscillospiraceae</taxon>
        <taxon>Yanshouia</taxon>
    </lineage>
</organism>
<dbReference type="InterPro" id="IPR003565">
    <property type="entry name" value="Tetra_PHTase"/>
</dbReference>
<comment type="similarity">
    <text evidence="1">Belongs to the Nudix hydrolase family.</text>
</comment>
<comment type="caution">
    <text evidence="7">The sequence shown here is derived from an EMBL/GenBank/DDBJ whole genome shotgun (WGS) entry which is preliminary data.</text>
</comment>
<dbReference type="InterPro" id="IPR020084">
    <property type="entry name" value="NUDIX_hydrolase_CS"/>
</dbReference>
<evidence type="ECO:0000256" key="5">
    <source>
        <dbReference type="ARBA" id="ARBA00032644"/>
    </source>
</evidence>
<dbReference type="CDD" id="cd03428">
    <property type="entry name" value="NUDIX_Ap4A_Nudt2"/>
    <property type="match status" value="1"/>
</dbReference>
<dbReference type="PANTHER" id="PTHR21340:SF0">
    <property type="entry name" value="BIS(5'-NUCLEOSYL)-TETRAPHOSPHATASE [ASYMMETRICAL]"/>
    <property type="match status" value="1"/>
</dbReference>
<evidence type="ECO:0000313" key="8">
    <source>
        <dbReference type="Proteomes" id="UP000658131"/>
    </source>
</evidence>
<dbReference type="PROSITE" id="PS00893">
    <property type="entry name" value="NUDIX_BOX"/>
    <property type="match status" value="1"/>
</dbReference>
<proteinExistence type="inferred from homology"/>
<evidence type="ECO:0000256" key="3">
    <source>
        <dbReference type="ARBA" id="ARBA00022741"/>
    </source>
</evidence>
<dbReference type="RefSeq" id="WP_262401140.1">
    <property type="nucleotide sequence ID" value="NZ_JACRTB010000051.1"/>
</dbReference>
<dbReference type="EMBL" id="JACRTB010000051">
    <property type="protein sequence ID" value="MBC8577785.1"/>
    <property type="molecule type" value="Genomic_DNA"/>
</dbReference>
<keyword evidence="8" id="KW-1185">Reference proteome</keyword>